<feature type="compositionally biased region" description="Basic residues" evidence="1">
    <location>
        <begin position="83"/>
        <end position="92"/>
    </location>
</feature>
<reference evidence="2" key="2">
    <citation type="submission" date="2023-05" db="EMBL/GenBank/DDBJ databases">
        <authorList>
            <person name="Schelkunov M.I."/>
        </authorList>
    </citation>
    <scope>NUCLEOTIDE SEQUENCE</scope>
    <source>
        <strain evidence="2">Hsosn_3</strain>
        <tissue evidence="2">Leaf</tissue>
    </source>
</reference>
<evidence type="ECO:0000256" key="1">
    <source>
        <dbReference type="SAM" id="MobiDB-lite"/>
    </source>
</evidence>
<sequence length="105" mass="11136">MESSSSTASVALVYCYNWVNEQVISHLLILISFLGFFTDASSSSTQIIQNGSTSNNIASSSTLQIIEETTSSSSIEVVSRAGAPRKPRRKPISKGNGPKTNNAPA</sequence>
<protein>
    <submittedName>
        <fullName evidence="2">Uncharacterized protein</fullName>
    </submittedName>
</protein>
<feature type="region of interest" description="Disordered" evidence="1">
    <location>
        <begin position="76"/>
        <end position="105"/>
    </location>
</feature>
<comment type="caution">
    <text evidence="2">The sequence shown here is derived from an EMBL/GenBank/DDBJ whole genome shotgun (WGS) entry which is preliminary data.</text>
</comment>
<proteinExistence type="predicted"/>
<dbReference type="AlphaFoldDB" id="A0AAD8H6B4"/>
<keyword evidence="3" id="KW-1185">Reference proteome</keyword>
<reference evidence="2" key="1">
    <citation type="submission" date="2023-02" db="EMBL/GenBank/DDBJ databases">
        <title>Genome of toxic invasive species Heracleum sosnowskyi carries increased number of genes despite the absence of recent whole-genome duplications.</title>
        <authorList>
            <person name="Schelkunov M."/>
            <person name="Shtratnikova V."/>
            <person name="Makarenko M."/>
            <person name="Klepikova A."/>
            <person name="Omelchenko D."/>
            <person name="Novikova G."/>
            <person name="Obukhova E."/>
            <person name="Bogdanov V."/>
            <person name="Penin A."/>
            <person name="Logacheva M."/>
        </authorList>
    </citation>
    <scope>NUCLEOTIDE SEQUENCE</scope>
    <source>
        <strain evidence="2">Hsosn_3</strain>
        <tissue evidence="2">Leaf</tissue>
    </source>
</reference>
<dbReference type="EMBL" id="JAUIZM010000010">
    <property type="protein sequence ID" value="KAK1361670.1"/>
    <property type="molecule type" value="Genomic_DNA"/>
</dbReference>
<evidence type="ECO:0000313" key="3">
    <source>
        <dbReference type="Proteomes" id="UP001237642"/>
    </source>
</evidence>
<organism evidence="2 3">
    <name type="scientific">Heracleum sosnowskyi</name>
    <dbReference type="NCBI Taxonomy" id="360622"/>
    <lineage>
        <taxon>Eukaryota</taxon>
        <taxon>Viridiplantae</taxon>
        <taxon>Streptophyta</taxon>
        <taxon>Embryophyta</taxon>
        <taxon>Tracheophyta</taxon>
        <taxon>Spermatophyta</taxon>
        <taxon>Magnoliopsida</taxon>
        <taxon>eudicotyledons</taxon>
        <taxon>Gunneridae</taxon>
        <taxon>Pentapetalae</taxon>
        <taxon>asterids</taxon>
        <taxon>campanulids</taxon>
        <taxon>Apiales</taxon>
        <taxon>Apiaceae</taxon>
        <taxon>Apioideae</taxon>
        <taxon>apioid superclade</taxon>
        <taxon>Tordylieae</taxon>
        <taxon>Tordyliinae</taxon>
        <taxon>Heracleum</taxon>
    </lineage>
</organism>
<gene>
    <name evidence="2" type="ORF">POM88_046144</name>
</gene>
<name>A0AAD8H6B4_9APIA</name>
<evidence type="ECO:0000313" key="2">
    <source>
        <dbReference type="EMBL" id="KAK1361670.1"/>
    </source>
</evidence>
<accession>A0AAD8H6B4</accession>
<dbReference type="Proteomes" id="UP001237642">
    <property type="component" value="Unassembled WGS sequence"/>
</dbReference>